<reference evidence="4 5" key="1">
    <citation type="submission" date="2017-07" db="EMBL/GenBank/DDBJ databases">
        <title>An improved, manually edited Actinidia chinensis var. chinensis (kiwifruit) genome highlights the challenges associated with draft genomes and gene prediction in plants.</title>
        <authorList>
            <person name="Pilkington S."/>
            <person name="Crowhurst R."/>
            <person name="Hilario E."/>
            <person name="Nardozza S."/>
            <person name="Fraser L."/>
            <person name="Peng Y."/>
            <person name="Gunaseelan K."/>
            <person name="Simpson R."/>
            <person name="Tahir J."/>
            <person name="Deroles S."/>
            <person name="Templeton K."/>
            <person name="Luo Z."/>
            <person name="Davy M."/>
            <person name="Cheng C."/>
            <person name="Mcneilage M."/>
            <person name="Scaglione D."/>
            <person name="Liu Y."/>
            <person name="Zhang Q."/>
            <person name="Datson P."/>
            <person name="De Silva N."/>
            <person name="Gardiner S."/>
            <person name="Bassett H."/>
            <person name="Chagne D."/>
            <person name="Mccallum J."/>
            <person name="Dzierzon H."/>
            <person name="Deng C."/>
            <person name="Wang Y.-Y."/>
            <person name="Barron N."/>
            <person name="Manako K."/>
            <person name="Bowen J."/>
            <person name="Foster T."/>
            <person name="Erridge Z."/>
            <person name="Tiffin H."/>
            <person name="Waite C."/>
            <person name="Davies K."/>
            <person name="Grierson E."/>
            <person name="Laing W."/>
            <person name="Kirk R."/>
            <person name="Chen X."/>
            <person name="Wood M."/>
            <person name="Montefiori M."/>
            <person name="Brummell D."/>
            <person name="Schwinn K."/>
            <person name="Catanach A."/>
            <person name="Fullerton C."/>
            <person name="Li D."/>
            <person name="Meiyalaghan S."/>
            <person name="Nieuwenhuizen N."/>
            <person name="Read N."/>
            <person name="Prakash R."/>
            <person name="Hunter D."/>
            <person name="Zhang H."/>
            <person name="Mckenzie M."/>
            <person name="Knabel M."/>
            <person name="Harris A."/>
            <person name="Allan A."/>
            <person name="Chen A."/>
            <person name="Janssen B."/>
            <person name="Plunkett B."/>
            <person name="Dwamena C."/>
            <person name="Voogd C."/>
            <person name="Leif D."/>
            <person name="Lafferty D."/>
            <person name="Souleyre E."/>
            <person name="Varkonyi-Gasic E."/>
            <person name="Gambi F."/>
            <person name="Hanley J."/>
            <person name="Yao J.-L."/>
            <person name="Cheung J."/>
            <person name="David K."/>
            <person name="Warren B."/>
            <person name="Marsh K."/>
            <person name="Snowden K."/>
            <person name="Lin-Wang K."/>
            <person name="Brian L."/>
            <person name="Martinez-Sanchez M."/>
            <person name="Wang M."/>
            <person name="Ileperuma N."/>
            <person name="Macnee N."/>
            <person name="Campin R."/>
            <person name="Mcatee P."/>
            <person name="Drummond R."/>
            <person name="Espley R."/>
            <person name="Ireland H."/>
            <person name="Wu R."/>
            <person name="Atkinson R."/>
            <person name="Karunairetnam S."/>
            <person name="Bulley S."/>
            <person name="Chunkath S."/>
            <person name="Hanley Z."/>
            <person name="Storey R."/>
            <person name="Thrimawithana A."/>
            <person name="Thomson S."/>
            <person name="David C."/>
            <person name="Testolin R."/>
        </authorList>
    </citation>
    <scope>NUCLEOTIDE SEQUENCE [LARGE SCALE GENOMIC DNA]</scope>
    <source>
        <strain evidence="5">cv. Red5</strain>
        <tissue evidence="4">Young leaf</tissue>
    </source>
</reference>
<evidence type="ECO:0000259" key="3">
    <source>
        <dbReference type="PROSITE" id="PS50102"/>
    </source>
</evidence>
<dbReference type="FunCoup" id="A0A2R6RF65">
    <property type="interactions" value="1255"/>
</dbReference>
<feature type="domain" description="RRM" evidence="3">
    <location>
        <begin position="186"/>
        <end position="273"/>
    </location>
</feature>
<feature type="region of interest" description="Disordered" evidence="2">
    <location>
        <begin position="73"/>
        <end position="106"/>
    </location>
</feature>
<dbReference type="STRING" id="1590841.A0A2R6RF65"/>
<evidence type="ECO:0000256" key="2">
    <source>
        <dbReference type="SAM" id="MobiDB-lite"/>
    </source>
</evidence>
<dbReference type="CDD" id="cd00590">
    <property type="entry name" value="RRM_SF"/>
    <property type="match status" value="1"/>
</dbReference>
<dbReference type="PANTHER" id="PTHR37200">
    <property type="entry name" value="RNA-BINDING (RRM/RBD/RNP MOTIFS) FAMILY PROTEIN"/>
    <property type="match status" value="1"/>
</dbReference>
<dbReference type="Gene3D" id="3.30.70.330">
    <property type="match status" value="1"/>
</dbReference>
<reference evidence="5" key="2">
    <citation type="journal article" date="2018" name="BMC Genomics">
        <title>A manually annotated Actinidia chinensis var. chinensis (kiwifruit) genome highlights the challenges associated with draft genomes and gene prediction in plants.</title>
        <authorList>
            <person name="Pilkington S.M."/>
            <person name="Crowhurst R."/>
            <person name="Hilario E."/>
            <person name="Nardozza S."/>
            <person name="Fraser L."/>
            <person name="Peng Y."/>
            <person name="Gunaseelan K."/>
            <person name="Simpson R."/>
            <person name="Tahir J."/>
            <person name="Deroles S.C."/>
            <person name="Templeton K."/>
            <person name="Luo Z."/>
            <person name="Davy M."/>
            <person name="Cheng C."/>
            <person name="McNeilage M."/>
            <person name="Scaglione D."/>
            <person name="Liu Y."/>
            <person name="Zhang Q."/>
            <person name="Datson P."/>
            <person name="De Silva N."/>
            <person name="Gardiner S.E."/>
            <person name="Bassett H."/>
            <person name="Chagne D."/>
            <person name="McCallum J."/>
            <person name="Dzierzon H."/>
            <person name="Deng C."/>
            <person name="Wang Y.Y."/>
            <person name="Barron L."/>
            <person name="Manako K."/>
            <person name="Bowen J."/>
            <person name="Foster T.M."/>
            <person name="Erridge Z.A."/>
            <person name="Tiffin H."/>
            <person name="Waite C.N."/>
            <person name="Davies K.M."/>
            <person name="Grierson E.P."/>
            <person name="Laing W.A."/>
            <person name="Kirk R."/>
            <person name="Chen X."/>
            <person name="Wood M."/>
            <person name="Montefiori M."/>
            <person name="Brummell D.A."/>
            <person name="Schwinn K.E."/>
            <person name="Catanach A."/>
            <person name="Fullerton C."/>
            <person name="Li D."/>
            <person name="Meiyalaghan S."/>
            <person name="Nieuwenhuizen N."/>
            <person name="Read N."/>
            <person name="Prakash R."/>
            <person name="Hunter D."/>
            <person name="Zhang H."/>
            <person name="McKenzie M."/>
            <person name="Knabel M."/>
            <person name="Harris A."/>
            <person name="Allan A.C."/>
            <person name="Gleave A."/>
            <person name="Chen A."/>
            <person name="Janssen B.J."/>
            <person name="Plunkett B."/>
            <person name="Ampomah-Dwamena C."/>
            <person name="Voogd C."/>
            <person name="Leif D."/>
            <person name="Lafferty D."/>
            <person name="Souleyre E.J.F."/>
            <person name="Varkonyi-Gasic E."/>
            <person name="Gambi F."/>
            <person name="Hanley J."/>
            <person name="Yao J.L."/>
            <person name="Cheung J."/>
            <person name="David K.M."/>
            <person name="Warren B."/>
            <person name="Marsh K."/>
            <person name="Snowden K.C."/>
            <person name="Lin-Wang K."/>
            <person name="Brian L."/>
            <person name="Martinez-Sanchez M."/>
            <person name="Wang M."/>
            <person name="Ileperuma N."/>
            <person name="Macnee N."/>
            <person name="Campin R."/>
            <person name="McAtee P."/>
            <person name="Drummond R.S.M."/>
            <person name="Espley R.V."/>
            <person name="Ireland H.S."/>
            <person name="Wu R."/>
            <person name="Atkinson R.G."/>
            <person name="Karunairetnam S."/>
            <person name="Bulley S."/>
            <person name="Chunkath S."/>
            <person name="Hanley Z."/>
            <person name="Storey R."/>
            <person name="Thrimawithana A.H."/>
            <person name="Thomson S."/>
            <person name="David C."/>
            <person name="Testolin R."/>
            <person name="Huang H."/>
            <person name="Hellens R.P."/>
            <person name="Schaffer R.J."/>
        </authorList>
    </citation>
    <scope>NUCLEOTIDE SEQUENCE [LARGE SCALE GENOMIC DNA]</scope>
    <source>
        <strain evidence="5">cv. Red5</strain>
    </source>
</reference>
<gene>
    <name evidence="4" type="ORF">CEY00_Acc06254</name>
</gene>
<organism evidence="4 5">
    <name type="scientific">Actinidia chinensis var. chinensis</name>
    <name type="common">Chinese soft-hair kiwi</name>
    <dbReference type="NCBI Taxonomy" id="1590841"/>
    <lineage>
        <taxon>Eukaryota</taxon>
        <taxon>Viridiplantae</taxon>
        <taxon>Streptophyta</taxon>
        <taxon>Embryophyta</taxon>
        <taxon>Tracheophyta</taxon>
        <taxon>Spermatophyta</taxon>
        <taxon>Magnoliopsida</taxon>
        <taxon>eudicotyledons</taxon>
        <taxon>Gunneridae</taxon>
        <taxon>Pentapetalae</taxon>
        <taxon>asterids</taxon>
        <taxon>Ericales</taxon>
        <taxon>Actinidiaceae</taxon>
        <taxon>Actinidia</taxon>
    </lineage>
</organism>
<dbReference type="Gramene" id="PSS28655">
    <property type="protein sequence ID" value="PSS28655"/>
    <property type="gene ID" value="CEY00_Acc06254"/>
</dbReference>
<dbReference type="InterPro" id="IPR000504">
    <property type="entry name" value="RRM_dom"/>
</dbReference>
<dbReference type="OMA" id="NGFCSFA"/>
<protein>
    <submittedName>
        <fullName evidence="4">Nucleolar protein</fullName>
    </submittedName>
</protein>
<keyword evidence="5" id="KW-1185">Reference proteome</keyword>
<dbReference type="OrthoDB" id="1912879at2759"/>
<sequence length="420" mass="46811">MLSFGGFPPPPCNAAPQKPTSQSLPIPMKTYQNHLFFVSNAPTHDSFSPILGLIRTNFGVYAVKTRRKGGNSVLEVEGFSDEDEDEDEDDYEEDEEEIDDEDEDEDEEVFIPLKNMKKWAKNKPSGFGEGKEYDTSIEDNLLDEMEQSRQAQLANINQLKIDPESSNSKKGILHKQKAPEVVPTGIRVRLVNLPKKRNIHRDLQLAFKGIPGIVNIIPAVSGNKKTRDPTCKGFAFVDLKSEEDANRFVQMFSRQSISFGKIQKRIRFEMMTSKSTRSVYRESANGNYSAPRLVEDCLGEVSDTDFDVDNTSLDSWEQVGSDESESAHVYVSADLNNGAENLGSISLGTTESAFASIPLNQEEKVLANEKKQEPKRKRIKVPKLNIPGSANRLRIKEKAVLTGVLSKYAVQAGSASKEQT</sequence>
<dbReference type="GO" id="GO:0003723">
    <property type="term" value="F:RNA binding"/>
    <property type="evidence" value="ECO:0007669"/>
    <property type="project" value="UniProtKB-UniRule"/>
</dbReference>
<evidence type="ECO:0000256" key="1">
    <source>
        <dbReference type="PROSITE-ProRule" id="PRU00176"/>
    </source>
</evidence>
<dbReference type="InterPro" id="IPR012677">
    <property type="entry name" value="Nucleotide-bd_a/b_plait_sf"/>
</dbReference>
<dbReference type="PROSITE" id="PS50102">
    <property type="entry name" value="RRM"/>
    <property type="match status" value="1"/>
</dbReference>
<keyword evidence="1" id="KW-0694">RNA-binding</keyword>
<dbReference type="EMBL" id="NKQK01000006">
    <property type="protein sequence ID" value="PSS28655.1"/>
    <property type="molecule type" value="Genomic_DNA"/>
</dbReference>
<dbReference type="Proteomes" id="UP000241394">
    <property type="component" value="Chromosome LG6"/>
</dbReference>
<feature type="region of interest" description="Disordered" evidence="2">
    <location>
        <begin position="1"/>
        <end position="25"/>
    </location>
</feature>
<dbReference type="InterPro" id="IPR035979">
    <property type="entry name" value="RBD_domain_sf"/>
</dbReference>
<dbReference type="PANTHER" id="PTHR37200:SF1">
    <property type="entry name" value="RNA-BINDING (RRM_RBD_RNP MOTIFS) FAMILY PROTEIN"/>
    <property type="match status" value="1"/>
</dbReference>
<dbReference type="SUPFAM" id="SSF54928">
    <property type="entry name" value="RNA-binding domain, RBD"/>
    <property type="match status" value="1"/>
</dbReference>
<evidence type="ECO:0000313" key="4">
    <source>
        <dbReference type="EMBL" id="PSS28655.1"/>
    </source>
</evidence>
<dbReference type="AlphaFoldDB" id="A0A2R6RF65"/>
<evidence type="ECO:0000313" key="5">
    <source>
        <dbReference type="Proteomes" id="UP000241394"/>
    </source>
</evidence>
<accession>A0A2R6RF65</accession>
<feature type="compositionally biased region" description="Acidic residues" evidence="2">
    <location>
        <begin position="78"/>
        <end position="106"/>
    </location>
</feature>
<comment type="caution">
    <text evidence="4">The sequence shown here is derived from an EMBL/GenBank/DDBJ whole genome shotgun (WGS) entry which is preliminary data.</text>
</comment>
<dbReference type="InParanoid" id="A0A2R6RF65"/>
<proteinExistence type="predicted"/>
<name>A0A2R6RF65_ACTCC</name>